<evidence type="ECO:0000313" key="2">
    <source>
        <dbReference type="Proteomes" id="UP001221328"/>
    </source>
</evidence>
<name>A0ABT5G6T5_9ACTN</name>
<reference evidence="1 2" key="1">
    <citation type="journal article" date="2015" name="Int. J. Syst. Evol. Microbiol.">
        <title>Streptomyces gilvifuscus sp. nov., an actinomycete that produces antibacterial compounds isolated from soil.</title>
        <authorList>
            <person name="Nguyen T.M."/>
            <person name="Kim J."/>
        </authorList>
    </citation>
    <scope>NUCLEOTIDE SEQUENCE [LARGE SCALE GENOMIC DNA]</scope>
    <source>
        <strain evidence="1 2">T113</strain>
    </source>
</reference>
<evidence type="ECO:0000313" key="1">
    <source>
        <dbReference type="EMBL" id="MDC2960312.1"/>
    </source>
</evidence>
<keyword evidence="2" id="KW-1185">Reference proteome</keyword>
<comment type="caution">
    <text evidence="1">The sequence shown here is derived from an EMBL/GenBank/DDBJ whole genome shotgun (WGS) entry which is preliminary data.</text>
</comment>
<dbReference type="Proteomes" id="UP001221328">
    <property type="component" value="Unassembled WGS sequence"/>
</dbReference>
<gene>
    <name evidence="1" type="ORF">PO587_38390</name>
</gene>
<protein>
    <submittedName>
        <fullName evidence="1">Uncharacterized protein</fullName>
    </submittedName>
</protein>
<accession>A0ABT5G6T5</accession>
<dbReference type="RefSeq" id="WP_272178469.1">
    <property type="nucleotide sequence ID" value="NZ_JAQOSK010000021.1"/>
</dbReference>
<dbReference type="EMBL" id="JAQOSK010000021">
    <property type="protein sequence ID" value="MDC2960312.1"/>
    <property type="molecule type" value="Genomic_DNA"/>
</dbReference>
<organism evidence="1 2">
    <name type="scientific">Streptomyces gilvifuscus</name>
    <dbReference type="NCBI Taxonomy" id="1550617"/>
    <lineage>
        <taxon>Bacteria</taxon>
        <taxon>Bacillati</taxon>
        <taxon>Actinomycetota</taxon>
        <taxon>Actinomycetes</taxon>
        <taxon>Kitasatosporales</taxon>
        <taxon>Streptomycetaceae</taxon>
        <taxon>Streptomyces</taxon>
    </lineage>
</organism>
<sequence>MTNVDTLAEGLVDQFFATGQAATAQAQRWTQTGELDRLTVSQLRLWAANRALDALARPTGAGPARATALRERDALIGWLEAHGYRALA</sequence>
<proteinExistence type="predicted"/>